<dbReference type="PANTHER" id="PTHR40758:SF1">
    <property type="entry name" value="CONSERVED PROTEIN"/>
    <property type="match status" value="1"/>
</dbReference>
<sequence>MNVSGTMSLMVQTGWTAERWTAAFVEQAEMFREAVAEADPAAEVPTRPGWTVQDLVIHLGRFLETSTPYLRTGSRTAMRPPEPRAGLSPLEYLDLQITAAAEILTAVPGNRPVWTFSPAAPDLAWVWHRRIAHETVLRRFDAQTVVRQVVATDADLCVDGIDEVLTTIVAAKLDGDVPNMVSGSAVVRPADVPESWLISLAPDEAPRIRAAAPGEEGDAQVTGEAELVYFWLWNRMNYREMTGDRRVLDVLQVGRGH</sequence>
<feature type="domain" description="MDMPI C-terminal" evidence="1">
    <location>
        <begin position="155"/>
        <end position="249"/>
    </location>
</feature>
<feature type="domain" description="Mycothiol-dependent maleylpyruvate isomerase metal-binding" evidence="2">
    <location>
        <begin position="25"/>
        <end position="143"/>
    </location>
</feature>
<protein>
    <submittedName>
        <fullName evidence="3">Mycothiol maleylpyruvate isomerase N-terminal domain-containing protein</fullName>
    </submittedName>
</protein>
<dbReference type="GO" id="GO:0016853">
    <property type="term" value="F:isomerase activity"/>
    <property type="evidence" value="ECO:0007669"/>
    <property type="project" value="UniProtKB-KW"/>
</dbReference>
<keyword evidence="3" id="KW-0413">Isomerase</keyword>
<keyword evidence="4" id="KW-1185">Reference proteome</keyword>
<organism evidence="3 4">
    <name type="scientific">Lentzea jiangxiensis</name>
    <dbReference type="NCBI Taxonomy" id="641025"/>
    <lineage>
        <taxon>Bacteria</taxon>
        <taxon>Bacillati</taxon>
        <taxon>Actinomycetota</taxon>
        <taxon>Actinomycetes</taxon>
        <taxon>Pseudonocardiales</taxon>
        <taxon>Pseudonocardiaceae</taxon>
        <taxon>Lentzea</taxon>
    </lineage>
</organism>
<dbReference type="InterPro" id="IPR024344">
    <property type="entry name" value="MDMPI_metal-binding"/>
</dbReference>
<keyword evidence="3" id="KW-0670">Pyruvate</keyword>
<evidence type="ECO:0000313" key="3">
    <source>
        <dbReference type="EMBL" id="SDP83545.1"/>
    </source>
</evidence>
<dbReference type="GO" id="GO:0005886">
    <property type="term" value="C:plasma membrane"/>
    <property type="evidence" value="ECO:0007669"/>
    <property type="project" value="TreeGrafter"/>
</dbReference>
<dbReference type="AlphaFoldDB" id="A0A1H0VZ92"/>
<dbReference type="Pfam" id="PF07398">
    <property type="entry name" value="MDMPI_C"/>
    <property type="match status" value="1"/>
</dbReference>
<gene>
    <name evidence="3" type="ORF">SAMN05421507_11687</name>
</gene>
<reference evidence="4" key="1">
    <citation type="submission" date="2016-10" db="EMBL/GenBank/DDBJ databases">
        <authorList>
            <person name="Varghese N."/>
            <person name="Submissions S."/>
        </authorList>
    </citation>
    <scope>NUCLEOTIDE SEQUENCE [LARGE SCALE GENOMIC DNA]</scope>
    <source>
        <strain evidence="4">CGMCC 4.6609</strain>
    </source>
</reference>
<evidence type="ECO:0000313" key="4">
    <source>
        <dbReference type="Proteomes" id="UP000199691"/>
    </source>
</evidence>
<dbReference type="InterPro" id="IPR010872">
    <property type="entry name" value="MDMPI_C-term_domain"/>
</dbReference>
<proteinExistence type="predicted"/>
<accession>A0A1H0VZ92</accession>
<evidence type="ECO:0000259" key="2">
    <source>
        <dbReference type="Pfam" id="PF11716"/>
    </source>
</evidence>
<dbReference type="GO" id="GO:0046872">
    <property type="term" value="F:metal ion binding"/>
    <property type="evidence" value="ECO:0007669"/>
    <property type="project" value="InterPro"/>
</dbReference>
<dbReference type="EMBL" id="FNIX01000016">
    <property type="protein sequence ID" value="SDP83545.1"/>
    <property type="molecule type" value="Genomic_DNA"/>
</dbReference>
<dbReference type="PANTHER" id="PTHR40758">
    <property type="entry name" value="CONSERVED PROTEIN"/>
    <property type="match status" value="1"/>
</dbReference>
<dbReference type="Pfam" id="PF11716">
    <property type="entry name" value="MDMPI_N"/>
    <property type="match status" value="1"/>
</dbReference>
<dbReference type="STRING" id="641025.SAMN05421507_11687"/>
<evidence type="ECO:0000259" key="1">
    <source>
        <dbReference type="Pfam" id="PF07398"/>
    </source>
</evidence>
<dbReference type="Proteomes" id="UP000199691">
    <property type="component" value="Unassembled WGS sequence"/>
</dbReference>
<name>A0A1H0VZ92_9PSEU</name>